<evidence type="ECO:0000313" key="3">
    <source>
        <dbReference type="Proteomes" id="UP001562357"/>
    </source>
</evidence>
<organism evidence="2 3">
    <name type="scientific">Epichloe bromicola</name>
    <dbReference type="NCBI Taxonomy" id="79588"/>
    <lineage>
        <taxon>Eukaryota</taxon>
        <taxon>Fungi</taxon>
        <taxon>Dikarya</taxon>
        <taxon>Ascomycota</taxon>
        <taxon>Pezizomycotina</taxon>
        <taxon>Sordariomycetes</taxon>
        <taxon>Hypocreomycetidae</taxon>
        <taxon>Hypocreales</taxon>
        <taxon>Clavicipitaceae</taxon>
        <taxon>Epichloe</taxon>
    </lineage>
</organism>
<name>A0ABQ0CJT3_9HYPO</name>
<reference evidence="3" key="1">
    <citation type="submission" date="2024-06" db="EMBL/GenBank/DDBJ databases">
        <title>Draft Genome Sequences of Epichloe bromicola Strains Isolated from Elymus ciliaris.</title>
        <authorList>
            <consortium name="Epichloe bromicola genome sequencing consortium"/>
            <person name="Miura A."/>
            <person name="Imano S."/>
            <person name="Ashida A."/>
            <person name="Sato I."/>
            <person name="Chiba S."/>
            <person name="Tanaka A."/>
            <person name="Camagna M."/>
            <person name="Takemoto D."/>
        </authorList>
    </citation>
    <scope>NUCLEOTIDE SEQUENCE [LARGE SCALE GENOMIC DNA]</scope>
    <source>
        <strain evidence="3">DP</strain>
    </source>
</reference>
<comment type="caution">
    <text evidence="2">The sequence shown here is derived from an EMBL/GenBank/DDBJ whole genome shotgun (WGS) entry which is preliminary data.</text>
</comment>
<accession>A0ABQ0CJT3</accession>
<protein>
    <submittedName>
        <fullName evidence="2">Uncharacterized protein</fullName>
    </submittedName>
</protein>
<feature type="region of interest" description="Disordered" evidence="1">
    <location>
        <begin position="98"/>
        <end position="124"/>
    </location>
</feature>
<evidence type="ECO:0000256" key="1">
    <source>
        <dbReference type="SAM" id="MobiDB-lite"/>
    </source>
</evidence>
<dbReference type="Proteomes" id="UP001562357">
    <property type="component" value="Unassembled WGS sequence"/>
</dbReference>
<proteinExistence type="predicted"/>
<keyword evidence="3" id="KW-1185">Reference proteome</keyword>
<evidence type="ECO:0000313" key="2">
    <source>
        <dbReference type="EMBL" id="GAB0133712.1"/>
    </source>
</evidence>
<sequence length="269" mass="29966">MILQSKVVRHGTSGDGVSVNPRGMRVEMERNVPVAADRKEIIYPGASPRPVGKPSRQPETGSLNAILREHSRERLYVRTIAWTGRQVRMLNMAFEKTDADATTQGTHQKPDDEGGGCLDGEQPNANEYRCMKSNTVRTIKAIETLMKECVEKQVGECAEMQKAAMRTLLAEFGFKSAGKGSVGEHGFRYVDKNGLTKAGRAEFQFGKKTVDTVRPDAVFETNSRGLQLVAYAYFETISNSRKRYSRGKAKKLQRISRQMRGKTRTSPAC</sequence>
<feature type="region of interest" description="Disordered" evidence="1">
    <location>
        <begin position="1"/>
        <end position="21"/>
    </location>
</feature>
<dbReference type="EMBL" id="BAAFGZ010000053">
    <property type="protein sequence ID" value="GAB0133712.1"/>
    <property type="molecule type" value="Genomic_DNA"/>
</dbReference>
<gene>
    <name evidence="2" type="primary">g2110</name>
    <name evidence="2" type="ORF">EsDP_00002110</name>
</gene>